<dbReference type="EMBL" id="SWJE01000015">
    <property type="protein sequence ID" value="TKC83118.1"/>
    <property type="molecule type" value="Genomic_DNA"/>
</dbReference>
<dbReference type="Proteomes" id="UP000305539">
    <property type="component" value="Unassembled WGS sequence"/>
</dbReference>
<dbReference type="OrthoDB" id="1907165at2"/>
<sequence>MNRSFEKIITLDGNLKGRPALYAQTLSHEVGHAAYPYQEDFSSKAAYLRSTMADEGAATMTNIRAQREILANGGPDIGVAGKNSASYNAAYDQFLKDGNAVGCRDAIGSAFGNEITSSTGQTYNDYYGGWYDKTFPSKK</sequence>
<accession>A0A4U1HSK6</accession>
<keyword evidence="2" id="KW-1185">Reference proteome</keyword>
<evidence type="ECO:0000313" key="2">
    <source>
        <dbReference type="Proteomes" id="UP000305539"/>
    </source>
</evidence>
<comment type="caution">
    <text evidence="1">The sequence shown here is derived from an EMBL/GenBank/DDBJ whole genome shotgun (WGS) entry which is preliminary data.</text>
</comment>
<protein>
    <submittedName>
        <fullName evidence="1">Uncharacterized protein</fullName>
    </submittedName>
</protein>
<gene>
    <name evidence="1" type="ORF">FAZ69_25860</name>
</gene>
<dbReference type="RefSeq" id="WP_136897931.1">
    <property type="nucleotide sequence ID" value="NZ_SWJE01000015.1"/>
</dbReference>
<dbReference type="AlphaFoldDB" id="A0A4U1HSK6"/>
<name>A0A4U1HSK6_9BURK</name>
<evidence type="ECO:0000313" key="1">
    <source>
        <dbReference type="EMBL" id="TKC83118.1"/>
    </source>
</evidence>
<organism evidence="1 2">
    <name type="scientific">Trinickia terrae</name>
    <dbReference type="NCBI Taxonomy" id="2571161"/>
    <lineage>
        <taxon>Bacteria</taxon>
        <taxon>Pseudomonadati</taxon>
        <taxon>Pseudomonadota</taxon>
        <taxon>Betaproteobacteria</taxon>
        <taxon>Burkholderiales</taxon>
        <taxon>Burkholderiaceae</taxon>
        <taxon>Trinickia</taxon>
    </lineage>
</organism>
<proteinExistence type="predicted"/>
<reference evidence="1 2" key="1">
    <citation type="submission" date="2019-04" db="EMBL/GenBank/DDBJ databases">
        <title>Trinickia sp. 7GSK02, isolated from subtropical forest soil.</title>
        <authorList>
            <person name="Gao Z.-H."/>
            <person name="Qiu L.-H."/>
        </authorList>
    </citation>
    <scope>NUCLEOTIDE SEQUENCE [LARGE SCALE GENOMIC DNA]</scope>
    <source>
        <strain evidence="1 2">7GSK02</strain>
    </source>
</reference>